<name>A0A7G5BW82_9BACL</name>
<evidence type="ECO:0000256" key="4">
    <source>
        <dbReference type="ARBA" id="ARBA00022692"/>
    </source>
</evidence>
<dbReference type="InterPro" id="IPR001872">
    <property type="entry name" value="Peptidase_A8"/>
</dbReference>
<evidence type="ECO:0000256" key="6">
    <source>
        <dbReference type="ARBA" id="ARBA00022801"/>
    </source>
</evidence>
<keyword evidence="12" id="KW-1185">Reference proteome</keyword>
<feature type="transmembrane region" description="Helical" evidence="9">
    <location>
        <begin position="124"/>
        <end position="141"/>
    </location>
</feature>
<evidence type="ECO:0000313" key="12">
    <source>
        <dbReference type="Proteomes" id="UP000515679"/>
    </source>
</evidence>
<keyword evidence="6 9" id="KW-0378">Hydrolase</keyword>
<keyword evidence="8 9" id="KW-0472">Membrane</keyword>
<evidence type="ECO:0000256" key="9">
    <source>
        <dbReference type="HAMAP-Rule" id="MF_00161"/>
    </source>
</evidence>
<feature type="active site" evidence="9">
    <location>
        <position position="122"/>
    </location>
</feature>
<comment type="subcellular location">
    <subcellularLocation>
        <location evidence="9">Cell membrane</location>
        <topology evidence="9">Multi-pass membrane protein</topology>
    </subcellularLocation>
</comment>
<dbReference type="PROSITE" id="PS00855">
    <property type="entry name" value="SPASE_II"/>
    <property type="match status" value="1"/>
</dbReference>
<dbReference type="Proteomes" id="UP000515679">
    <property type="component" value="Chromosome"/>
</dbReference>
<comment type="function">
    <text evidence="9">This protein specifically catalyzes the removal of signal peptides from prolipoproteins.</text>
</comment>
<dbReference type="PANTHER" id="PTHR33695">
    <property type="entry name" value="LIPOPROTEIN SIGNAL PEPTIDASE"/>
    <property type="match status" value="1"/>
</dbReference>
<accession>A0A7G5BW82</accession>
<dbReference type="EMBL" id="CP041969">
    <property type="protein sequence ID" value="QMV41216.1"/>
    <property type="molecule type" value="Genomic_DNA"/>
</dbReference>
<sequence length="149" mass="16564">MLFYIIALFVVLADHATKILVRIHVDIGEYITWRGIEFTHYENSGMASSLFQGYGRLFGVIAILFVLGVLYYRRTGAKRGALLDCGLGFLVGGAIGNGVDRLIYGQVTDFIIRSGGILNVADHAIELGVLLLLVHFALDYWRKRKTSRA</sequence>
<dbReference type="PRINTS" id="PR00781">
    <property type="entry name" value="LIPOSIGPTASE"/>
</dbReference>
<dbReference type="RefSeq" id="WP_182302574.1">
    <property type="nucleotide sequence ID" value="NZ_CP041969.1"/>
</dbReference>
<keyword evidence="2 9" id="KW-1003">Cell membrane</keyword>
<gene>
    <name evidence="9" type="primary">lspA</name>
    <name evidence="11" type="ORF">FPL14_08430</name>
</gene>
<dbReference type="KEGG" id="cchl:FPL14_08430"/>
<protein>
    <recommendedName>
        <fullName evidence="9">Lipoprotein signal peptidase</fullName>
        <ecNumber evidence="9">3.4.23.36</ecNumber>
    </recommendedName>
    <alternativeName>
        <fullName evidence="9">Prolipoprotein signal peptidase</fullName>
    </alternativeName>
    <alternativeName>
        <fullName evidence="9">Signal peptidase II</fullName>
        <shortName evidence="9">SPase II</shortName>
    </alternativeName>
</protein>
<dbReference type="GO" id="GO:0004190">
    <property type="term" value="F:aspartic-type endopeptidase activity"/>
    <property type="evidence" value="ECO:0007669"/>
    <property type="project" value="UniProtKB-UniRule"/>
</dbReference>
<keyword evidence="4 9" id="KW-0812">Transmembrane</keyword>
<evidence type="ECO:0000256" key="7">
    <source>
        <dbReference type="ARBA" id="ARBA00022989"/>
    </source>
</evidence>
<keyword evidence="7 9" id="KW-1133">Transmembrane helix</keyword>
<feature type="transmembrane region" description="Helical" evidence="9">
    <location>
        <begin position="81"/>
        <end position="104"/>
    </location>
</feature>
<dbReference type="AlphaFoldDB" id="A0A7G5BW82"/>
<comment type="pathway">
    <text evidence="9">Protein modification; lipoprotein biosynthesis (signal peptide cleavage).</text>
</comment>
<dbReference type="UniPathway" id="UPA00665"/>
<dbReference type="Pfam" id="PF01252">
    <property type="entry name" value="Peptidase_A8"/>
    <property type="match status" value="1"/>
</dbReference>
<evidence type="ECO:0000256" key="5">
    <source>
        <dbReference type="ARBA" id="ARBA00022750"/>
    </source>
</evidence>
<evidence type="ECO:0000256" key="1">
    <source>
        <dbReference type="ARBA" id="ARBA00006139"/>
    </source>
</evidence>
<comment type="similarity">
    <text evidence="1 9 10">Belongs to the peptidase A8 family.</text>
</comment>
<dbReference type="GO" id="GO:0006508">
    <property type="term" value="P:proteolysis"/>
    <property type="evidence" value="ECO:0007669"/>
    <property type="project" value="UniProtKB-KW"/>
</dbReference>
<reference evidence="11 12" key="1">
    <citation type="submission" date="2019-07" db="EMBL/GenBank/DDBJ databases">
        <authorList>
            <person name="Kim J.K."/>
            <person name="Cheong H.-M."/>
            <person name="Choi Y."/>
            <person name="Hwang K.J."/>
            <person name="Lee S."/>
            <person name="Choi C."/>
        </authorList>
    </citation>
    <scope>NUCLEOTIDE SEQUENCE [LARGE SCALE GENOMIC DNA]</scope>
    <source>
        <strain evidence="11 12">KS 22</strain>
    </source>
</reference>
<comment type="caution">
    <text evidence="9">Lacks conserved residue(s) required for the propagation of feature annotation.</text>
</comment>
<dbReference type="HAMAP" id="MF_00161">
    <property type="entry name" value="LspA"/>
    <property type="match status" value="1"/>
</dbReference>
<dbReference type="PANTHER" id="PTHR33695:SF1">
    <property type="entry name" value="LIPOPROTEIN SIGNAL PEPTIDASE"/>
    <property type="match status" value="1"/>
</dbReference>
<dbReference type="GO" id="GO:0005886">
    <property type="term" value="C:plasma membrane"/>
    <property type="evidence" value="ECO:0007669"/>
    <property type="project" value="UniProtKB-SubCell"/>
</dbReference>
<evidence type="ECO:0000256" key="2">
    <source>
        <dbReference type="ARBA" id="ARBA00022475"/>
    </source>
</evidence>
<evidence type="ECO:0000313" key="11">
    <source>
        <dbReference type="EMBL" id="QMV41216.1"/>
    </source>
</evidence>
<proteinExistence type="inferred from homology"/>
<keyword evidence="5 9" id="KW-0064">Aspartyl protease</keyword>
<dbReference type="EC" id="3.4.23.36" evidence="9"/>
<keyword evidence="3 9" id="KW-0645">Protease</keyword>
<feature type="active site" evidence="9">
    <location>
        <position position="109"/>
    </location>
</feature>
<evidence type="ECO:0000256" key="10">
    <source>
        <dbReference type="RuleBase" id="RU004181"/>
    </source>
</evidence>
<feature type="transmembrane region" description="Helical" evidence="9">
    <location>
        <begin position="53"/>
        <end position="72"/>
    </location>
</feature>
<evidence type="ECO:0000256" key="3">
    <source>
        <dbReference type="ARBA" id="ARBA00022670"/>
    </source>
</evidence>
<comment type="catalytic activity">
    <reaction evidence="9">
        <text>Release of signal peptides from bacterial membrane prolipoproteins. Hydrolyzes -Xaa-Yaa-Zaa-|-(S,diacylglyceryl)Cys-, in which Xaa is hydrophobic (preferably Leu), and Yaa (Ala or Ser) and Zaa (Gly or Ala) have small, neutral side chains.</text>
        <dbReference type="EC" id="3.4.23.36"/>
    </reaction>
</comment>
<organism evidence="11 12">
    <name type="scientific">Cohnella cholangitidis</name>
    <dbReference type="NCBI Taxonomy" id="2598458"/>
    <lineage>
        <taxon>Bacteria</taxon>
        <taxon>Bacillati</taxon>
        <taxon>Bacillota</taxon>
        <taxon>Bacilli</taxon>
        <taxon>Bacillales</taxon>
        <taxon>Paenibacillaceae</taxon>
        <taxon>Cohnella</taxon>
    </lineage>
</organism>
<evidence type="ECO:0000256" key="8">
    <source>
        <dbReference type="ARBA" id="ARBA00023136"/>
    </source>
</evidence>